<keyword evidence="5" id="KW-0808">Transferase</keyword>
<protein>
    <recommendedName>
        <fullName evidence="3">histidine kinase</fullName>
        <ecNumber evidence="3">2.7.13.3</ecNumber>
    </recommendedName>
</protein>
<dbReference type="InterPro" id="IPR003661">
    <property type="entry name" value="HisK_dim/P_dom"/>
</dbReference>
<dbReference type="SMART" id="SM00388">
    <property type="entry name" value="HisKA"/>
    <property type="match status" value="1"/>
</dbReference>
<keyword evidence="8" id="KW-0472">Membrane</keyword>
<dbReference type="Gene3D" id="6.10.340.10">
    <property type="match status" value="1"/>
</dbReference>
<dbReference type="PROSITE" id="PS50109">
    <property type="entry name" value="HIS_KIN"/>
    <property type="match status" value="1"/>
</dbReference>
<dbReference type="Pfam" id="PF00672">
    <property type="entry name" value="HAMP"/>
    <property type="match status" value="1"/>
</dbReference>
<evidence type="ECO:0000256" key="5">
    <source>
        <dbReference type="ARBA" id="ARBA00022679"/>
    </source>
</evidence>
<comment type="catalytic activity">
    <reaction evidence="1">
        <text>ATP + protein L-histidine = ADP + protein N-phospho-L-histidine.</text>
        <dbReference type="EC" id="2.7.13.3"/>
    </reaction>
</comment>
<dbReference type="PANTHER" id="PTHR43065:SF42">
    <property type="entry name" value="TWO-COMPONENT SENSOR PPRA"/>
    <property type="match status" value="1"/>
</dbReference>
<dbReference type="PRINTS" id="PR00344">
    <property type="entry name" value="BCTRLSENSOR"/>
</dbReference>
<name>A0A8J6T420_9DELT</name>
<gene>
    <name evidence="10" type="ORF">H8E19_14030</name>
</gene>
<dbReference type="PANTHER" id="PTHR43065">
    <property type="entry name" value="SENSOR HISTIDINE KINASE"/>
    <property type="match status" value="1"/>
</dbReference>
<evidence type="ECO:0000256" key="3">
    <source>
        <dbReference type="ARBA" id="ARBA00012438"/>
    </source>
</evidence>
<evidence type="ECO:0000259" key="9">
    <source>
        <dbReference type="PROSITE" id="PS50109"/>
    </source>
</evidence>
<reference evidence="10 11" key="1">
    <citation type="submission" date="2020-08" db="EMBL/GenBank/DDBJ databases">
        <title>Bridging the membrane lipid divide: bacteria of the FCB group superphylum have the potential to synthesize archaeal ether lipids.</title>
        <authorList>
            <person name="Villanueva L."/>
            <person name="Von Meijenfeldt F.A.B."/>
            <person name="Westbye A.B."/>
            <person name="Yadav S."/>
            <person name="Hopmans E.C."/>
            <person name="Dutilh B.E."/>
            <person name="Sinninghe Damste J.S."/>
        </authorList>
    </citation>
    <scope>NUCLEOTIDE SEQUENCE [LARGE SCALE GENOMIC DNA]</scope>
    <source>
        <strain evidence="10">NIOZ-UU27</strain>
    </source>
</reference>
<feature type="transmembrane region" description="Helical" evidence="8">
    <location>
        <begin position="184"/>
        <end position="204"/>
    </location>
</feature>
<dbReference type="Pfam" id="PF02518">
    <property type="entry name" value="HATPase_c"/>
    <property type="match status" value="1"/>
</dbReference>
<evidence type="ECO:0000256" key="7">
    <source>
        <dbReference type="SAM" id="Coils"/>
    </source>
</evidence>
<dbReference type="CDD" id="cd06225">
    <property type="entry name" value="HAMP"/>
    <property type="match status" value="1"/>
</dbReference>
<dbReference type="SMART" id="SM00387">
    <property type="entry name" value="HATPase_c"/>
    <property type="match status" value="1"/>
</dbReference>
<dbReference type="EMBL" id="JACNJD010000284">
    <property type="protein sequence ID" value="MBC8178520.1"/>
    <property type="molecule type" value="Genomic_DNA"/>
</dbReference>
<dbReference type="AlphaFoldDB" id="A0A8J6T420"/>
<evidence type="ECO:0000256" key="6">
    <source>
        <dbReference type="ARBA" id="ARBA00022777"/>
    </source>
</evidence>
<proteinExistence type="predicted"/>
<evidence type="ECO:0000256" key="4">
    <source>
        <dbReference type="ARBA" id="ARBA00022553"/>
    </source>
</evidence>
<dbReference type="EC" id="2.7.13.3" evidence="3"/>
<comment type="caution">
    <text evidence="10">The sequence shown here is derived from an EMBL/GenBank/DDBJ whole genome shotgun (WGS) entry which is preliminary data.</text>
</comment>
<dbReference type="GO" id="GO:0016020">
    <property type="term" value="C:membrane"/>
    <property type="evidence" value="ECO:0007669"/>
    <property type="project" value="UniProtKB-SubCell"/>
</dbReference>
<dbReference type="SUPFAM" id="SSF47384">
    <property type="entry name" value="Homodimeric domain of signal transducing histidine kinase"/>
    <property type="match status" value="1"/>
</dbReference>
<evidence type="ECO:0000313" key="10">
    <source>
        <dbReference type="EMBL" id="MBC8178520.1"/>
    </source>
</evidence>
<dbReference type="SUPFAM" id="SSF55874">
    <property type="entry name" value="ATPase domain of HSP90 chaperone/DNA topoisomerase II/histidine kinase"/>
    <property type="match status" value="1"/>
</dbReference>
<keyword evidence="7" id="KW-0175">Coiled coil</keyword>
<dbReference type="InterPro" id="IPR004358">
    <property type="entry name" value="Sig_transdc_His_kin-like_C"/>
</dbReference>
<evidence type="ECO:0000256" key="1">
    <source>
        <dbReference type="ARBA" id="ARBA00000085"/>
    </source>
</evidence>
<comment type="subcellular location">
    <subcellularLocation>
        <location evidence="2">Membrane</location>
    </subcellularLocation>
</comment>
<dbReference type="InterPro" id="IPR036890">
    <property type="entry name" value="HATPase_C_sf"/>
</dbReference>
<evidence type="ECO:0000256" key="2">
    <source>
        <dbReference type="ARBA" id="ARBA00004370"/>
    </source>
</evidence>
<keyword evidence="6" id="KW-0418">Kinase</keyword>
<feature type="domain" description="Histidine kinase" evidence="9">
    <location>
        <begin position="296"/>
        <end position="513"/>
    </location>
</feature>
<dbReference type="CDD" id="cd00082">
    <property type="entry name" value="HisKA"/>
    <property type="match status" value="1"/>
</dbReference>
<dbReference type="InterPro" id="IPR003660">
    <property type="entry name" value="HAMP_dom"/>
</dbReference>
<feature type="transmembrane region" description="Helical" evidence="8">
    <location>
        <begin position="6"/>
        <end position="27"/>
    </location>
</feature>
<dbReference type="InterPro" id="IPR036097">
    <property type="entry name" value="HisK_dim/P_sf"/>
</dbReference>
<accession>A0A8J6T420</accession>
<dbReference type="InterPro" id="IPR005467">
    <property type="entry name" value="His_kinase_dom"/>
</dbReference>
<keyword evidence="8" id="KW-1133">Transmembrane helix</keyword>
<sequence length="519" mass="57613">MQLPFYSLKTGIVACLTFLILSAMLLINVVMVKFAERDLIDAKVEMGRLLIHAVGQTVAYETISGHKVLNGPGPVRRAGKEIAKLLRMGGYSNALVVSSTGARLFSVGAWEKLEEDALARSREALTKQKSSLEFLGEVWGVIWLAPEMIRMSAPFFYDGRLMGTVAVCADLGPLYQGLRKSERFILIYICLNTIILVLFGIYLLSRTVVKPVRRLLTITDKFEEWPSLFDQEESSKNEIGQLSRSLKMMLKRLETNKRELKANISSLEEANLEIKKAQDEIIKSEKMASAGRLATGVAHEIGNPLSIILGYLELLKRGDLKHEENKDFVERIESEVTRINQIIRELLDFSRPASAEHEEIEIHQLIMETVSLLKLQPMMDQIEIRQELDAIKDVVWAGMTQLKQVFLNIILNAADAMTDTESSDGLSSKVLHIDTENEDDSIMISFTDTGIGISPEELGRIFDPFFTTKEPGKGTGLGLSVCYTIIEGLGGRIRAESVPGKGTKIIVGIPLTANSGIAN</sequence>
<dbReference type="GO" id="GO:0000155">
    <property type="term" value="F:phosphorelay sensor kinase activity"/>
    <property type="evidence" value="ECO:0007669"/>
    <property type="project" value="InterPro"/>
</dbReference>
<dbReference type="Gene3D" id="1.10.287.130">
    <property type="match status" value="1"/>
</dbReference>
<organism evidence="10 11">
    <name type="scientific">Candidatus Desulfacyla euxinica</name>
    <dbReference type="NCBI Taxonomy" id="2841693"/>
    <lineage>
        <taxon>Bacteria</taxon>
        <taxon>Deltaproteobacteria</taxon>
        <taxon>Candidatus Desulfacyla</taxon>
    </lineage>
</organism>
<dbReference type="Proteomes" id="UP000650524">
    <property type="component" value="Unassembled WGS sequence"/>
</dbReference>
<evidence type="ECO:0000256" key="8">
    <source>
        <dbReference type="SAM" id="Phobius"/>
    </source>
</evidence>
<dbReference type="Pfam" id="PF00512">
    <property type="entry name" value="HisKA"/>
    <property type="match status" value="1"/>
</dbReference>
<keyword evidence="4" id="KW-0597">Phosphoprotein</keyword>
<keyword evidence="8" id="KW-0812">Transmembrane</keyword>
<dbReference type="Gene3D" id="3.30.565.10">
    <property type="entry name" value="Histidine kinase-like ATPase, C-terminal domain"/>
    <property type="match status" value="1"/>
</dbReference>
<feature type="coiled-coil region" evidence="7">
    <location>
        <begin position="243"/>
        <end position="287"/>
    </location>
</feature>
<evidence type="ECO:0000313" key="11">
    <source>
        <dbReference type="Proteomes" id="UP000650524"/>
    </source>
</evidence>
<dbReference type="InterPro" id="IPR003594">
    <property type="entry name" value="HATPase_dom"/>
</dbReference>